<evidence type="ECO:0000313" key="2">
    <source>
        <dbReference type="Proteomes" id="UP000276133"/>
    </source>
</evidence>
<dbReference type="EMBL" id="REGN01010846">
    <property type="protein sequence ID" value="RMZ98325.1"/>
    <property type="molecule type" value="Genomic_DNA"/>
</dbReference>
<keyword evidence="2" id="KW-1185">Reference proteome</keyword>
<sequence>MLVEKLIVYNSNKDKYSSFYIQNRLLIVNIISRRPLVNLKPPKICLISHGTRLTEKQEEIFSNQFVLEKLTKIRRKE</sequence>
<gene>
    <name evidence="1" type="ORF">BpHYR1_047637</name>
</gene>
<accession>A0A3M7PGS9</accession>
<protein>
    <submittedName>
        <fullName evidence="1">Uncharacterized protein</fullName>
    </submittedName>
</protein>
<dbReference type="AlphaFoldDB" id="A0A3M7PGS9"/>
<dbReference type="Proteomes" id="UP000276133">
    <property type="component" value="Unassembled WGS sequence"/>
</dbReference>
<name>A0A3M7PGS9_BRAPC</name>
<reference evidence="1 2" key="1">
    <citation type="journal article" date="2018" name="Sci. Rep.">
        <title>Genomic signatures of local adaptation to the degree of environmental predictability in rotifers.</title>
        <authorList>
            <person name="Franch-Gras L."/>
            <person name="Hahn C."/>
            <person name="Garcia-Roger E.M."/>
            <person name="Carmona M.J."/>
            <person name="Serra M."/>
            <person name="Gomez A."/>
        </authorList>
    </citation>
    <scope>NUCLEOTIDE SEQUENCE [LARGE SCALE GENOMIC DNA]</scope>
    <source>
        <strain evidence="1">HYR1</strain>
    </source>
</reference>
<comment type="caution">
    <text evidence="1">The sequence shown here is derived from an EMBL/GenBank/DDBJ whole genome shotgun (WGS) entry which is preliminary data.</text>
</comment>
<evidence type="ECO:0000313" key="1">
    <source>
        <dbReference type="EMBL" id="RMZ98325.1"/>
    </source>
</evidence>
<organism evidence="1 2">
    <name type="scientific">Brachionus plicatilis</name>
    <name type="common">Marine rotifer</name>
    <name type="synonym">Brachionus muelleri</name>
    <dbReference type="NCBI Taxonomy" id="10195"/>
    <lineage>
        <taxon>Eukaryota</taxon>
        <taxon>Metazoa</taxon>
        <taxon>Spiralia</taxon>
        <taxon>Gnathifera</taxon>
        <taxon>Rotifera</taxon>
        <taxon>Eurotatoria</taxon>
        <taxon>Monogononta</taxon>
        <taxon>Pseudotrocha</taxon>
        <taxon>Ploima</taxon>
        <taxon>Brachionidae</taxon>
        <taxon>Brachionus</taxon>
    </lineage>
</organism>
<proteinExistence type="predicted"/>